<dbReference type="InterPro" id="IPR001680">
    <property type="entry name" value="WD40_rpt"/>
</dbReference>
<evidence type="ECO:0000256" key="4">
    <source>
        <dbReference type="ARBA" id="ARBA00022679"/>
    </source>
</evidence>
<dbReference type="OMA" id="ATNTCRI"/>
<dbReference type="EC" id="2.7.11.1" evidence="1"/>
<dbReference type="GO" id="GO:0006623">
    <property type="term" value="P:protein targeting to vacuole"/>
    <property type="evidence" value="ECO:0007669"/>
    <property type="project" value="TreeGrafter"/>
</dbReference>
<feature type="repeat" description="HEAT" evidence="9">
    <location>
        <begin position="552"/>
        <end position="584"/>
    </location>
</feature>
<dbReference type="GO" id="GO:0045324">
    <property type="term" value="P:late endosome to vacuole transport"/>
    <property type="evidence" value="ECO:0007669"/>
    <property type="project" value="InterPro"/>
</dbReference>
<dbReference type="PANTHER" id="PTHR17583">
    <property type="entry name" value="PHOSPHOINOSITIDE 3-KINASE REGULATORY SUBUNIT 4"/>
    <property type="match status" value="1"/>
</dbReference>
<evidence type="ECO:0000256" key="6">
    <source>
        <dbReference type="ARBA" id="ARBA00022741"/>
    </source>
</evidence>
<protein>
    <recommendedName>
        <fullName evidence="1">non-specific serine/threonine protein kinase</fullName>
        <ecNumber evidence="1">2.7.11.1</ecNumber>
    </recommendedName>
</protein>
<keyword evidence="2" id="KW-0723">Serine/threonine-protein kinase</keyword>
<dbReference type="GO" id="GO:0005524">
    <property type="term" value="F:ATP binding"/>
    <property type="evidence" value="ECO:0007669"/>
    <property type="project" value="UniProtKB-KW"/>
</dbReference>
<evidence type="ECO:0000256" key="8">
    <source>
        <dbReference type="ARBA" id="ARBA00022840"/>
    </source>
</evidence>
<dbReference type="InterPro" id="IPR011989">
    <property type="entry name" value="ARM-like"/>
</dbReference>
<proteinExistence type="predicted"/>
<dbReference type="InterPro" id="IPR045162">
    <property type="entry name" value="Vps15-like"/>
</dbReference>
<evidence type="ECO:0000313" key="14">
    <source>
        <dbReference type="Proteomes" id="UP000824469"/>
    </source>
</evidence>
<dbReference type="Gene3D" id="2.130.10.10">
    <property type="entry name" value="YVTN repeat-like/Quinoprotein amine dehydrogenase"/>
    <property type="match status" value="2"/>
</dbReference>
<dbReference type="Pfam" id="PF22956">
    <property type="entry name" value="VPS15-like_hel"/>
    <property type="match status" value="1"/>
</dbReference>
<dbReference type="SMART" id="SM00320">
    <property type="entry name" value="WD40"/>
    <property type="match status" value="4"/>
</dbReference>
<dbReference type="SUPFAM" id="SSF50978">
    <property type="entry name" value="WD40 repeat-like"/>
    <property type="match status" value="1"/>
</dbReference>
<feature type="region of interest" description="Disordered" evidence="11">
    <location>
        <begin position="1474"/>
        <end position="1518"/>
    </location>
</feature>
<dbReference type="InterPro" id="IPR021133">
    <property type="entry name" value="HEAT_type_2"/>
</dbReference>
<dbReference type="Pfam" id="PF00069">
    <property type="entry name" value="Pkinase"/>
    <property type="match status" value="1"/>
</dbReference>
<organism evidence="13 14">
    <name type="scientific">Taxus chinensis</name>
    <name type="common">Chinese yew</name>
    <name type="synonym">Taxus wallichiana var. chinensis</name>
    <dbReference type="NCBI Taxonomy" id="29808"/>
    <lineage>
        <taxon>Eukaryota</taxon>
        <taxon>Viridiplantae</taxon>
        <taxon>Streptophyta</taxon>
        <taxon>Embryophyta</taxon>
        <taxon>Tracheophyta</taxon>
        <taxon>Spermatophyta</taxon>
        <taxon>Pinopsida</taxon>
        <taxon>Pinidae</taxon>
        <taxon>Conifers II</taxon>
        <taxon>Cupressales</taxon>
        <taxon>Taxaceae</taxon>
        <taxon>Taxus</taxon>
    </lineage>
</organism>
<dbReference type="InterPro" id="IPR015943">
    <property type="entry name" value="WD40/YVTN_repeat-like_dom_sf"/>
</dbReference>
<feature type="compositionally biased region" description="Polar residues" evidence="11">
    <location>
        <begin position="1483"/>
        <end position="1505"/>
    </location>
</feature>
<dbReference type="PROSITE" id="PS00108">
    <property type="entry name" value="PROTEIN_KINASE_ST"/>
    <property type="match status" value="1"/>
</dbReference>
<evidence type="ECO:0000256" key="10">
    <source>
        <dbReference type="PROSITE-ProRule" id="PRU00221"/>
    </source>
</evidence>
<dbReference type="InterPro" id="IPR011009">
    <property type="entry name" value="Kinase-like_dom_sf"/>
</dbReference>
<dbReference type="Gene3D" id="1.10.510.10">
    <property type="entry name" value="Transferase(Phosphotransferase) domain 1"/>
    <property type="match status" value="1"/>
</dbReference>
<feature type="non-terminal residue" evidence="13">
    <location>
        <position position="1"/>
    </location>
</feature>
<dbReference type="PROSITE" id="PS50077">
    <property type="entry name" value="HEAT_REPEAT"/>
    <property type="match status" value="3"/>
</dbReference>
<dbReference type="GO" id="GO:0034271">
    <property type="term" value="C:phosphatidylinositol 3-kinase complex, class III, type I"/>
    <property type="evidence" value="ECO:0007669"/>
    <property type="project" value="TreeGrafter"/>
</dbReference>
<dbReference type="PROSITE" id="PS50011">
    <property type="entry name" value="PROTEIN_KINASE_DOM"/>
    <property type="match status" value="1"/>
</dbReference>
<dbReference type="CDD" id="cd13980">
    <property type="entry name" value="STKc_Vps15"/>
    <property type="match status" value="1"/>
</dbReference>
<dbReference type="InterPro" id="IPR008271">
    <property type="entry name" value="Ser/Thr_kinase_AS"/>
</dbReference>
<dbReference type="InterPro" id="IPR000719">
    <property type="entry name" value="Prot_kinase_dom"/>
</dbReference>
<feature type="repeat" description="HEAT" evidence="9">
    <location>
        <begin position="728"/>
        <end position="766"/>
    </location>
</feature>
<evidence type="ECO:0000256" key="1">
    <source>
        <dbReference type="ARBA" id="ARBA00012513"/>
    </source>
</evidence>
<dbReference type="Pfam" id="PF00400">
    <property type="entry name" value="WD40"/>
    <property type="match status" value="2"/>
</dbReference>
<evidence type="ECO:0000313" key="13">
    <source>
        <dbReference type="EMBL" id="KAH9304628.1"/>
    </source>
</evidence>
<dbReference type="InterPro" id="IPR016024">
    <property type="entry name" value="ARM-type_fold"/>
</dbReference>
<keyword evidence="7" id="KW-0418">Kinase</keyword>
<keyword evidence="4" id="KW-0808">Transferase</keyword>
<feature type="domain" description="Protein kinase" evidence="12">
    <location>
        <begin position="27"/>
        <end position="307"/>
    </location>
</feature>
<dbReference type="SUPFAM" id="SSF56112">
    <property type="entry name" value="Protein kinase-like (PK-like)"/>
    <property type="match status" value="1"/>
</dbReference>
<keyword evidence="8" id="KW-0067">ATP-binding</keyword>
<dbReference type="PROSITE" id="PS50294">
    <property type="entry name" value="WD_REPEATS_REGION"/>
    <property type="match status" value="1"/>
</dbReference>
<dbReference type="Proteomes" id="UP000824469">
    <property type="component" value="Unassembled WGS sequence"/>
</dbReference>
<gene>
    <name evidence="13" type="ORF">KI387_009032</name>
</gene>
<evidence type="ECO:0000256" key="11">
    <source>
        <dbReference type="SAM" id="MobiDB-lite"/>
    </source>
</evidence>
<dbReference type="GO" id="GO:0005770">
    <property type="term" value="C:late endosome"/>
    <property type="evidence" value="ECO:0007669"/>
    <property type="project" value="TreeGrafter"/>
</dbReference>
<dbReference type="PROSITE" id="PS50082">
    <property type="entry name" value="WD_REPEATS_2"/>
    <property type="match status" value="1"/>
</dbReference>
<dbReference type="GO" id="GO:0004674">
    <property type="term" value="F:protein serine/threonine kinase activity"/>
    <property type="evidence" value="ECO:0007669"/>
    <property type="project" value="UniProtKB-KW"/>
</dbReference>
<dbReference type="FunFam" id="1.10.510.10:FF:000722">
    <property type="entry name" value="Protein kinase family protein / WD-40 repeat family protein"/>
    <property type="match status" value="1"/>
</dbReference>
<feature type="region of interest" description="Disordered" evidence="11">
    <location>
        <begin position="995"/>
        <end position="1026"/>
    </location>
</feature>
<keyword evidence="14" id="KW-1185">Reference proteome</keyword>
<dbReference type="FunFam" id="1.25.10.10:FF:000370">
    <property type="entry name" value="phosphoinositide 3-kinase regulatory subunit 4-like"/>
    <property type="match status" value="1"/>
</dbReference>
<dbReference type="GO" id="GO:0016236">
    <property type="term" value="P:macroautophagy"/>
    <property type="evidence" value="ECO:0007669"/>
    <property type="project" value="InterPro"/>
</dbReference>
<evidence type="ECO:0000256" key="7">
    <source>
        <dbReference type="ARBA" id="ARBA00022777"/>
    </source>
</evidence>
<keyword evidence="6" id="KW-0547">Nucleotide-binding</keyword>
<dbReference type="GO" id="GO:0034272">
    <property type="term" value="C:phosphatidylinositol 3-kinase complex, class III, type II"/>
    <property type="evidence" value="ECO:0007669"/>
    <property type="project" value="TreeGrafter"/>
</dbReference>
<keyword evidence="5" id="KW-0677">Repeat</keyword>
<dbReference type="InterPro" id="IPR036322">
    <property type="entry name" value="WD40_repeat_dom_sf"/>
</dbReference>
<comment type="caution">
    <text evidence="13">The sequence shown here is derived from an EMBL/GenBank/DDBJ whole genome shotgun (WGS) entry which is preliminary data.</text>
</comment>
<evidence type="ECO:0000256" key="3">
    <source>
        <dbReference type="ARBA" id="ARBA00022574"/>
    </source>
</evidence>
<evidence type="ECO:0000256" key="5">
    <source>
        <dbReference type="ARBA" id="ARBA00022737"/>
    </source>
</evidence>
<evidence type="ECO:0000256" key="9">
    <source>
        <dbReference type="PROSITE-ProRule" id="PRU00103"/>
    </source>
</evidence>
<feature type="repeat" description="HEAT" evidence="9">
    <location>
        <begin position="597"/>
        <end position="635"/>
    </location>
</feature>
<dbReference type="GO" id="GO:0071561">
    <property type="term" value="C:nucleus-vacuole junction"/>
    <property type="evidence" value="ECO:0007669"/>
    <property type="project" value="TreeGrafter"/>
</dbReference>
<evidence type="ECO:0000256" key="2">
    <source>
        <dbReference type="ARBA" id="ARBA00022527"/>
    </source>
</evidence>
<accession>A0AA38FIP4</accession>
<name>A0AA38FIP4_TAXCH</name>
<dbReference type="Gene3D" id="1.25.10.10">
    <property type="entry name" value="Leucine-rich Repeat Variant"/>
    <property type="match status" value="2"/>
</dbReference>
<feature type="repeat" description="WD" evidence="10">
    <location>
        <begin position="1218"/>
        <end position="1250"/>
    </location>
</feature>
<sequence>MGNKIARTTQASASEYYLHELPSSLNLVLKEVVGRGRFLKSIQCMHDEGLLLVKVYFKRGGDSLHLKEYERRLCEIKERLQKIKDSHVWPFQFWLETEKAAYLLRQYFFSNLHDRLSTRPFLNSIEKKWIAFQLLFALKQSHEHGVCHGDIKCENVLLTSWNWVYLADYASFKPTYIPDDDPSDFSFFFDTGGRRRCYLAPERFHEPGGDSQLNADTTLKPSMDIFSLGCVIAELFLEGQSLFELSQLLAYRRGLYDPGPYLEKILDDGIRNMILHMIQLDPEARLSCDSYLQSYASTVFPSNFPFFHNLFSFITPLDTDKRVAVIQSAFPEILKQMTSNFSEGKNALNKASNTVANRIAISSSTRQNIGVQENFKGCLNKNEQSGKINVGSSYSGLSTDIGNLQRDLEQPNHMHAERHISERARMNYLGNSLTRKNEDWAIRPSHELTKSSDSLQANANRNLTKKYFLSERKENNETVTSMAGTERIVDSVLVRLQDSVESCTKCEGMVLIASLLCACVRSGTLTQSRRGCILLLLHSSYYIDDEDRLQHVLPYVIAMLSDPSAIVRCAALQTVCDVLSLVNEFPPSDAKIFPEYILPMLSTLPDDPEESVRICYANNIYKIAATASHFLIRSHALNDMGILDRSNVSHKAGKGPFALAQALGSQALGHQQNSKCNAELTELRQTIAHVIQELVMGPKQSPIIRRALLEHIKELCDFFGQKQSNDFLLPILPAFLNDRDEQLRAVFFEQIIHVCYFVGQISVEQYLFPYIEQALNDVVEEVIVNALKCLAALSKNKLLGKWLVIGSVEHAAPLLCHPSQWVRRTAVIFIAAGSESLQPVDSYVYLSPILLPFLRREPASLTSEIELLSCLKSPLSRKAFHDVLEKAKNSQCLEISEKDISQSKIKQFPDSQKLVDPSLNPTNTTFSNKKFPEKVSSISPVAVDPAVAKSWLINKSYVRPNIESFGQNVSLSERADCVRMKAMESYILNLSSTMQTRENTSELENPEKLQGSGVGTPANSGGGNVSNYGPSYEGVPIYVYPLNDRKIESGKSGMPLIGSSLNGELSKDVVGPQGATPILMTTFSGAQVAGSVVSSQWTLGAGHSSMPASEMIQKSVSMAGSLPPKLVSGSILNSSFASPRQVNKVPRDAARRESDDISYMMSKIKDIAISDDSKGSLLLSSVTAGSPSVPDATVSSSYSGASVPDHAWRPRGILVAHLQEHQLAVNDIAVSHDHNFFVSAADDCTVKIWDSRRLEKDITFRSRLTYSVGDGRALHVTMFASGSQVAVASSSGIIHVFSVNYLSREDGSIDRYTSTEVVMKKETKEGAVLSLQNYATEGPQMLLYSTQCNGIHLWDLRTQTNAWSLKACPEEGYISSVVLDPCQSWLVSGSSRGVLTLWDVRFHIPVNTWQHPMACPIEKMCLHIPASNYLPCTTGDPLVYVAAGFNEVALWNAKDGSCQQVFRLPHTEAIADVSETPAGLARPSSQSASKSGGTVDSKRTGTSKYGVQELNEPPPRLPGFRTLLPLSDGDLLTGGTDLRIRLWNHVRPDRSYCVCGPPIKRTAREEYYDTRSIHGVQVVQEMNRHSIKLTSKDSLAAAATDSA</sequence>
<dbReference type="PANTHER" id="PTHR17583:SF0">
    <property type="entry name" value="PHOSPHOINOSITIDE 3-KINASE REGULATORY SUBUNIT 4"/>
    <property type="match status" value="1"/>
</dbReference>
<dbReference type="SUPFAM" id="SSF48371">
    <property type="entry name" value="ARM repeat"/>
    <property type="match status" value="1"/>
</dbReference>
<reference evidence="13 14" key="1">
    <citation type="journal article" date="2021" name="Nat. Plants">
        <title>The Taxus genome provides insights into paclitaxel biosynthesis.</title>
        <authorList>
            <person name="Xiong X."/>
            <person name="Gou J."/>
            <person name="Liao Q."/>
            <person name="Li Y."/>
            <person name="Zhou Q."/>
            <person name="Bi G."/>
            <person name="Li C."/>
            <person name="Du R."/>
            <person name="Wang X."/>
            <person name="Sun T."/>
            <person name="Guo L."/>
            <person name="Liang H."/>
            <person name="Lu P."/>
            <person name="Wu Y."/>
            <person name="Zhang Z."/>
            <person name="Ro D.K."/>
            <person name="Shang Y."/>
            <person name="Huang S."/>
            <person name="Yan J."/>
        </authorList>
    </citation>
    <scope>NUCLEOTIDE SEQUENCE [LARGE SCALE GENOMIC DNA]</scope>
    <source>
        <strain evidence="13">Ta-2019</strain>
    </source>
</reference>
<dbReference type="SMART" id="SM00220">
    <property type="entry name" value="S_TKc"/>
    <property type="match status" value="1"/>
</dbReference>
<evidence type="ECO:0000259" key="12">
    <source>
        <dbReference type="PROSITE" id="PS50011"/>
    </source>
</evidence>
<keyword evidence="3 10" id="KW-0853">WD repeat</keyword>
<dbReference type="InterPro" id="IPR055231">
    <property type="entry name" value="2AA_helical"/>
</dbReference>
<dbReference type="EMBL" id="JAHRHJ020000008">
    <property type="protein sequence ID" value="KAH9304628.1"/>
    <property type="molecule type" value="Genomic_DNA"/>
</dbReference>